<reference evidence="1 2" key="1">
    <citation type="submission" date="2024-11" db="EMBL/GenBank/DDBJ databases">
        <authorList>
            <person name="Heng Y.C."/>
            <person name="Lim A.C.H."/>
            <person name="Lee J.K.Y."/>
            <person name="Kittelmann S."/>
        </authorList>
    </citation>
    <scope>NUCLEOTIDE SEQUENCE [LARGE SCALE GENOMIC DNA]</scope>
    <source>
        <strain evidence="1 2">WILCCON 0202</strain>
    </source>
</reference>
<organism evidence="1 2">
    <name type="scientific">Candidatus Clostridium radicumherbarum</name>
    <dbReference type="NCBI Taxonomy" id="3381662"/>
    <lineage>
        <taxon>Bacteria</taxon>
        <taxon>Bacillati</taxon>
        <taxon>Bacillota</taxon>
        <taxon>Clostridia</taxon>
        <taxon>Eubacteriales</taxon>
        <taxon>Clostridiaceae</taxon>
        <taxon>Clostridium</taxon>
    </lineage>
</organism>
<gene>
    <name evidence="1" type="ORF">ACJDUH_12885</name>
</gene>
<keyword evidence="2" id="KW-1185">Reference proteome</keyword>
<dbReference type="RefSeq" id="WP_406765793.1">
    <property type="nucleotide sequence ID" value="NZ_JBJHZY010000002.1"/>
</dbReference>
<comment type="caution">
    <text evidence="1">The sequence shown here is derived from an EMBL/GenBank/DDBJ whole genome shotgun (WGS) entry which is preliminary data.</text>
</comment>
<protein>
    <submittedName>
        <fullName evidence="1">Uncharacterized protein</fullName>
    </submittedName>
</protein>
<sequence length="64" mass="6987">METPQGTVSSLGVGTITYISVYVLRDESDFGGLIGYIGIDYSWDGKMYKPKTLVFNPTIPPSPL</sequence>
<accession>A0ABW8TTG6</accession>
<evidence type="ECO:0000313" key="1">
    <source>
        <dbReference type="EMBL" id="MFL0268986.1"/>
    </source>
</evidence>
<evidence type="ECO:0000313" key="2">
    <source>
        <dbReference type="Proteomes" id="UP001623661"/>
    </source>
</evidence>
<proteinExistence type="predicted"/>
<dbReference type="Proteomes" id="UP001623661">
    <property type="component" value="Unassembled WGS sequence"/>
</dbReference>
<dbReference type="EMBL" id="JBJHZY010000002">
    <property type="protein sequence ID" value="MFL0268986.1"/>
    <property type="molecule type" value="Genomic_DNA"/>
</dbReference>
<name>A0ABW8TTG6_9CLOT</name>